<sequence>MVHDALQVITAMETLPPQVMQEAFSSQAALDLALEDRGWLRQALLGSEMDLPARENVMPIARRYYRRDPLSKQAVRLWTAYAVGTGHSLTAKGKAGRILEDLRHDRRNRDFFSAQGQQKSSNRLLIDGDLFITIWDTESGFVFRRFDSKEITEIIINPQDAEEPWFYKRMVPGAAGSQDKATYYRDWAAPDEAVLKVEGKVRKVEENVVVYHVANDPLRLWGSSLLESSLDWSRENRKFMQARSAVIQAVARYIYKITNKGSSKALKDLKNRLSTTLTTGTGRESNPTPAAASTWLQNQGLNLELQKQDTGARNATDDADMLMRMFGSGVNLPLHYFADARTGNLATATAMELPLLKGFEMYRQLWTDAYLDMYRYVLERNNINTRRAELDLDWMPIVQKDLPKLAQALKDLKEVIPELGERPEMIALVFAATGINNVTEIVEQIMA</sequence>
<reference evidence="1" key="1">
    <citation type="journal article" date="2015" name="Nature">
        <title>Complex archaea that bridge the gap between prokaryotes and eukaryotes.</title>
        <authorList>
            <person name="Spang A."/>
            <person name="Saw J.H."/>
            <person name="Jorgensen S.L."/>
            <person name="Zaremba-Niedzwiedzka K."/>
            <person name="Martijn J."/>
            <person name="Lind A.E."/>
            <person name="van Eijk R."/>
            <person name="Schleper C."/>
            <person name="Guy L."/>
            <person name="Ettema T.J."/>
        </authorList>
    </citation>
    <scope>NUCLEOTIDE SEQUENCE</scope>
</reference>
<protein>
    <submittedName>
        <fullName evidence="1">Uncharacterized protein</fullName>
    </submittedName>
</protein>
<feature type="non-terminal residue" evidence="1">
    <location>
        <position position="447"/>
    </location>
</feature>
<proteinExistence type="predicted"/>
<gene>
    <name evidence="1" type="ORF">LCGC14_2595790</name>
</gene>
<dbReference type="EMBL" id="LAZR01043691">
    <property type="protein sequence ID" value="KKL06462.1"/>
    <property type="molecule type" value="Genomic_DNA"/>
</dbReference>
<organism evidence="1">
    <name type="scientific">marine sediment metagenome</name>
    <dbReference type="NCBI Taxonomy" id="412755"/>
    <lineage>
        <taxon>unclassified sequences</taxon>
        <taxon>metagenomes</taxon>
        <taxon>ecological metagenomes</taxon>
    </lineage>
</organism>
<accession>A0A0F9AY75</accession>
<name>A0A0F9AY75_9ZZZZ</name>
<dbReference type="AlphaFoldDB" id="A0A0F9AY75"/>
<evidence type="ECO:0000313" key="1">
    <source>
        <dbReference type="EMBL" id="KKL06462.1"/>
    </source>
</evidence>
<comment type="caution">
    <text evidence="1">The sequence shown here is derived from an EMBL/GenBank/DDBJ whole genome shotgun (WGS) entry which is preliminary data.</text>
</comment>